<evidence type="ECO:0000259" key="4">
    <source>
        <dbReference type="PROSITE" id="PS50862"/>
    </source>
</evidence>
<feature type="domain" description="Aminoacyl-transfer RNA synthetases class-II family profile" evidence="4">
    <location>
        <begin position="1"/>
        <end position="236"/>
    </location>
</feature>
<evidence type="ECO:0000256" key="3">
    <source>
        <dbReference type="ARBA" id="ARBA00022840"/>
    </source>
</evidence>
<reference evidence="5 6" key="1">
    <citation type="journal article" date="2015" name="Nature">
        <title>rRNA introns, odd ribosomes, and small enigmatic genomes across a large radiation of phyla.</title>
        <authorList>
            <person name="Brown C.T."/>
            <person name="Hug L.A."/>
            <person name="Thomas B.C."/>
            <person name="Sharon I."/>
            <person name="Castelle C.J."/>
            <person name="Singh A."/>
            <person name="Wilkins M.J."/>
            <person name="Williams K.H."/>
            <person name="Banfield J.F."/>
        </authorList>
    </citation>
    <scope>NUCLEOTIDE SEQUENCE [LARGE SCALE GENOMIC DNA]</scope>
</reference>
<dbReference type="GO" id="GO:0006430">
    <property type="term" value="P:lysyl-tRNA aminoacylation"/>
    <property type="evidence" value="ECO:0007669"/>
    <property type="project" value="TreeGrafter"/>
</dbReference>
<evidence type="ECO:0000256" key="2">
    <source>
        <dbReference type="ARBA" id="ARBA00022741"/>
    </source>
</evidence>
<sequence>MDRNHNPEFTMLETMEAYADYMDNMNLIEEMFEYVARAVFKTTKLPFQGKIIDYKRPWQRVKLSDLFKKHTGVHFHEIDSLEKAIKLAKKLGVEIKDYMTDGEILLEIFEKKCTDQLIQPTFVYDYPADFYPLAKRKKDNPKLVESFDIYVAGMEMGTNWSEQNDPAVLQEAWNEEKKKAKKGNQEAQKTDDDFLEALEYGMPPTSGIGPGIDRWVMVLTNSPAIADVIAFPMLRPEKRKK</sequence>
<organism evidence="5 6">
    <name type="scientific">Candidatus Daviesbacteria bacterium GW2011_GWF2_38_6</name>
    <dbReference type="NCBI Taxonomy" id="1618432"/>
    <lineage>
        <taxon>Bacteria</taxon>
        <taxon>Candidatus Daviesiibacteriota</taxon>
    </lineage>
</organism>
<dbReference type="PATRIC" id="fig|1618432.3.peg.930"/>
<gene>
    <name evidence="5" type="ORF">US99_C0081G0003</name>
</gene>
<dbReference type="SUPFAM" id="SSF55681">
    <property type="entry name" value="Class II aaRS and biotin synthetases"/>
    <property type="match status" value="1"/>
</dbReference>
<accession>A0A0G0K983</accession>
<evidence type="ECO:0000313" key="5">
    <source>
        <dbReference type="EMBL" id="KKQ76208.1"/>
    </source>
</evidence>
<dbReference type="Pfam" id="PF00152">
    <property type="entry name" value="tRNA-synt_2"/>
    <property type="match status" value="1"/>
</dbReference>
<protein>
    <submittedName>
        <fullName evidence="5">Lysine-tRNA ligase</fullName>
    </submittedName>
</protein>
<dbReference type="GO" id="GO:0004824">
    <property type="term" value="F:lysine-tRNA ligase activity"/>
    <property type="evidence" value="ECO:0007669"/>
    <property type="project" value="TreeGrafter"/>
</dbReference>
<comment type="caution">
    <text evidence="5">The sequence shown here is derived from an EMBL/GenBank/DDBJ whole genome shotgun (WGS) entry which is preliminary data.</text>
</comment>
<dbReference type="Gene3D" id="3.30.930.10">
    <property type="entry name" value="Bira Bifunctional Protein, Domain 2"/>
    <property type="match status" value="1"/>
</dbReference>
<dbReference type="InterPro" id="IPR004364">
    <property type="entry name" value="Aa-tRNA-synt_II"/>
</dbReference>
<dbReference type="GO" id="GO:0000049">
    <property type="term" value="F:tRNA binding"/>
    <property type="evidence" value="ECO:0007669"/>
    <property type="project" value="TreeGrafter"/>
</dbReference>
<evidence type="ECO:0000313" key="6">
    <source>
        <dbReference type="Proteomes" id="UP000034324"/>
    </source>
</evidence>
<dbReference type="Proteomes" id="UP000034324">
    <property type="component" value="Unassembled WGS sequence"/>
</dbReference>
<dbReference type="PANTHER" id="PTHR42918:SF15">
    <property type="entry name" value="LYSINE--TRNA LIGASE, CHLOROPLASTIC_MITOCHONDRIAL"/>
    <property type="match status" value="1"/>
</dbReference>
<dbReference type="InterPro" id="IPR006195">
    <property type="entry name" value="aa-tRNA-synth_II"/>
</dbReference>
<dbReference type="GO" id="GO:0005524">
    <property type="term" value="F:ATP binding"/>
    <property type="evidence" value="ECO:0007669"/>
    <property type="project" value="InterPro"/>
</dbReference>
<dbReference type="InterPro" id="IPR045864">
    <property type="entry name" value="aa-tRNA-synth_II/BPL/LPL"/>
</dbReference>
<proteinExistence type="predicted"/>
<dbReference type="PROSITE" id="PS50862">
    <property type="entry name" value="AA_TRNA_LIGASE_II"/>
    <property type="match status" value="1"/>
</dbReference>
<dbReference type="EMBL" id="LBVC01000081">
    <property type="protein sequence ID" value="KKQ76208.1"/>
    <property type="molecule type" value="Genomic_DNA"/>
</dbReference>
<keyword evidence="2" id="KW-0547">Nucleotide-binding</keyword>
<evidence type="ECO:0000256" key="1">
    <source>
        <dbReference type="ARBA" id="ARBA00022598"/>
    </source>
</evidence>
<name>A0A0G0K983_9BACT</name>
<dbReference type="PANTHER" id="PTHR42918">
    <property type="entry name" value="LYSYL-TRNA SYNTHETASE"/>
    <property type="match status" value="1"/>
</dbReference>
<keyword evidence="3" id="KW-0067">ATP-binding</keyword>
<keyword evidence="1 5" id="KW-0436">Ligase</keyword>
<dbReference type="AlphaFoldDB" id="A0A0G0K983"/>
<dbReference type="GO" id="GO:0005829">
    <property type="term" value="C:cytosol"/>
    <property type="evidence" value="ECO:0007669"/>
    <property type="project" value="TreeGrafter"/>
</dbReference>